<dbReference type="InParanoid" id="A0A136IK69"/>
<protein>
    <submittedName>
        <fullName evidence="2">Uncharacterized protein</fullName>
    </submittedName>
</protein>
<feature type="region of interest" description="Disordered" evidence="1">
    <location>
        <begin position="151"/>
        <end position="204"/>
    </location>
</feature>
<gene>
    <name evidence="2" type="ORF">Micbo1qcDRAFT_210104</name>
</gene>
<dbReference type="Proteomes" id="UP000070501">
    <property type="component" value="Unassembled WGS sequence"/>
</dbReference>
<sequence length="204" mass="22971">MAIMKVANFNALSEDISHGEAHRQLRWPIEGDKSLRIDVKITSAGVWREEELWVQRSYRAALSVLCATRGRVVSPGAPGDDDGYTAYTCQNCCTRYYQGEVPRFLVCSRLRIGPGSREACAQCAYDHGEDASECCVWAYSVDTCRAEDSMARQRTPRADRWDSFDSETDEDEDMTNYTSDEDDSSDDDGDGNEDEVDQEDEDTL</sequence>
<evidence type="ECO:0000313" key="3">
    <source>
        <dbReference type="Proteomes" id="UP000070501"/>
    </source>
</evidence>
<dbReference type="AlphaFoldDB" id="A0A136IK69"/>
<accession>A0A136IK69</accession>
<feature type="compositionally biased region" description="Acidic residues" evidence="1">
    <location>
        <begin position="164"/>
        <end position="204"/>
    </location>
</feature>
<feature type="compositionally biased region" description="Basic and acidic residues" evidence="1">
    <location>
        <begin position="151"/>
        <end position="163"/>
    </location>
</feature>
<reference evidence="3" key="1">
    <citation type="submission" date="2016-02" db="EMBL/GenBank/DDBJ databases">
        <title>Draft genome sequence of Microdochium bolleyi, a fungal endophyte of beachgrass.</title>
        <authorList>
            <consortium name="DOE Joint Genome Institute"/>
            <person name="David A.S."/>
            <person name="May G."/>
            <person name="Haridas S."/>
            <person name="Lim J."/>
            <person name="Wang M."/>
            <person name="Labutti K."/>
            <person name="Lipzen A."/>
            <person name="Barry K."/>
            <person name="Grigoriev I.V."/>
        </authorList>
    </citation>
    <scope>NUCLEOTIDE SEQUENCE [LARGE SCALE GENOMIC DNA]</scope>
    <source>
        <strain evidence="3">J235TASD1</strain>
    </source>
</reference>
<dbReference type="EMBL" id="KQ964287">
    <property type="protein sequence ID" value="KXJ85274.1"/>
    <property type="molecule type" value="Genomic_DNA"/>
</dbReference>
<keyword evidence="3" id="KW-1185">Reference proteome</keyword>
<proteinExistence type="predicted"/>
<name>A0A136IK69_9PEZI</name>
<evidence type="ECO:0000256" key="1">
    <source>
        <dbReference type="SAM" id="MobiDB-lite"/>
    </source>
</evidence>
<evidence type="ECO:0000313" key="2">
    <source>
        <dbReference type="EMBL" id="KXJ85274.1"/>
    </source>
</evidence>
<organism evidence="2 3">
    <name type="scientific">Microdochium bolleyi</name>
    <dbReference type="NCBI Taxonomy" id="196109"/>
    <lineage>
        <taxon>Eukaryota</taxon>
        <taxon>Fungi</taxon>
        <taxon>Dikarya</taxon>
        <taxon>Ascomycota</taxon>
        <taxon>Pezizomycotina</taxon>
        <taxon>Sordariomycetes</taxon>
        <taxon>Xylariomycetidae</taxon>
        <taxon>Xylariales</taxon>
        <taxon>Microdochiaceae</taxon>
        <taxon>Microdochium</taxon>
    </lineage>
</organism>